<feature type="compositionally biased region" description="Basic and acidic residues" evidence="1">
    <location>
        <begin position="209"/>
        <end position="223"/>
    </location>
</feature>
<comment type="caution">
    <text evidence="2">The sequence shown here is derived from an EMBL/GenBank/DDBJ whole genome shotgun (WGS) entry which is preliminary data.</text>
</comment>
<evidence type="ECO:0000313" key="2">
    <source>
        <dbReference type="EMBL" id="KAJ6258983.1"/>
    </source>
</evidence>
<sequence length="482" mass="53485">MSDTEYNPDVEPRVDAEYDPTRANEYRSEDNDPVPVVADEDISGVDPNTADSDRELARDDAEAIDESNIIDSRTRGAKPVHSYREPGDEEGLPGPEDGTSIKRIHRWTKTVHTNVNCAVTKTKTVAKAKYTKCTYRTTTACATTTHKVTPTVTSIVTVYTSTTRPTRRVTSTFWTTIFSDTTLTTTITPARRTIPTPAGFVAVADDPDNDPRKFPPIQKRDAAPEPAPVPEPEPEPEPVPGVHGPKKYPTAIGCTRTYQTKTATHYVWRTVTKASSIIYKTEWKTVHKAPVHRYLTLGSTRTVRRTISTVRTIPTTISTTVTSTTTAYVSTSIIRLPQETFYAACGNRNRAPPPDERDVWTAGYADPDFTDQPFVQFNTNATDYECCVACQTYSGPNGPCVGSLYRYLGLWGDVCAIPPDPDCDPVSPPDRGSCNLILAGNAAGKCRRHRFEIWSWQDPPRYLSNGPGCARWKRRNSQQPLF</sequence>
<feature type="compositionally biased region" description="Basic and acidic residues" evidence="1">
    <location>
        <begin position="10"/>
        <end position="30"/>
    </location>
</feature>
<protein>
    <submittedName>
        <fullName evidence="2">Uncharacterized protein</fullName>
    </submittedName>
</protein>
<evidence type="ECO:0000256" key="1">
    <source>
        <dbReference type="SAM" id="MobiDB-lite"/>
    </source>
</evidence>
<proteinExistence type="predicted"/>
<evidence type="ECO:0000313" key="3">
    <source>
        <dbReference type="Proteomes" id="UP001221413"/>
    </source>
</evidence>
<dbReference type="AlphaFoldDB" id="A0AAD6NJF2"/>
<dbReference type="Proteomes" id="UP001221413">
    <property type="component" value="Unassembled WGS sequence"/>
</dbReference>
<feature type="region of interest" description="Disordered" evidence="1">
    <location>
        <begin position="200"/>
        <end position="249"/>
    </location>
</feature>
<gene>
    <name evidence="2" type="ORF">Dda_5878</name>
</gene>
<organism evidence="2 3">
    <name type="scientific">Drechslerella dactyloides</name>
    <name type="common">Nematode-trapping fungus</name>
    <name type="synonym">Arthrobotrys dactyloides</name>
    <dbReference type="NCBI Taxonomy" id="74499"/>
    <lineage>
        <taxon>Eukaryota</taxon>
        <taxon>Fungi</taxon>
        <taxon>Dikarya</taxon>
        <taxon>Ascomycota</taxon>
        <taxon>Pezizomycotina</taxon>
        <taxon>Orbiliomycetes</taxon>
        <taxon>Orbiliales</taxon>
        <taxon>Orbiliaceae</taxon>
        <taxon>Drechslerella</taxon>
    </lineage>
</organism>
<feature type="compositionally biased region" description="Basic and acidic residues" evidence="1">
    <location>
        <begin position="51"/>
        <end position="61"/>
    </location>
</feature>
<keyword evidence="3" id="KW-1185">Reference proteome</keyword>
<reference evidence="2" key="1">
    <citation type="submission" date="2023-01" db="EMBL/GenBank/DDBJ databases">
        <title>The chitinases involved in constricting ring structure development in the nematode-trapping fungus Drechslerella dactyloides.</title>
        <authorList>
            <person name="Wang R."/>
            <person name="Zhang L."/>
            <person name="Tang P."/>
            <person name="Li S."/>
            <person name="Liang L."/>
        </authorList>
    </citation>
    <scope>NUCLEOTIDE SEQUENCE</scope>
    <source>
        <strain evidence="2">YMF1.00031</strain>
    </source>
</reference>
<feature type="region of interest" description="Disordered" evidence="1">
    <location>
        <begin position="1"/>
        <end position="99"/>
    </location>
</feature>
<dbReference type="EMBL" id="JAQGDS010000007">
    <property type="protein sequence ID" value="KAJ6258983.1"/>
    <property type="molecule type" value="Genomic_DNA"/>
</dbReference>
<name>A0AAD6NJF2_DREDA</name>
<accession>A0AAD6NJF2</accession>